<feature type="domain" description="ABC transmembrane type-2" evidence="9">
    <location>
        <begin position="182"/>
        <end position="413"/>
    </location>
</feature>
<reference evidence="10 11" key="1">
    <citation type="journal article" date="2018" name="Gigascience">
        <title>Genomes of trombidid mites reveal novel predicted allergens and laterally-transferred genes associated with secondary metabolism.</title>
        <authorList>
            <person name="Dong X."/>
            <person name="Chaisiri K."/>
            <person name="Xia D."/>
            <person name="Armstrong S.D."/>
            <person name="Fang Y."/>
            <person name="Donnelly M.J."/>
            <person name="Kadowaki T."/>
            <person name="McGarry J.W."/>
            <person name="Darby A.C."/>
            <person name="Makepeace B.L."/>
        </authorList>
    </citation>
    <scope>NUCLEOTIDE SEQUENCE [LARGE SCALE GENOMIC DNA]</scope>
    <source>
        <strain evidence="10">UoL-UT</strain>
    </source>
</reference>
<protein>
    <submittedName>
        <fullName evidence="10">ABC transporter G family member 20-like protein</fullName>
    </submittedName>
</protein>
<evidence type="ECO:0000256" key="1">
    <source>
        <dbReference type="ARBA" id="ARBA00004651"/>
    </source>
</evidence>
<dbReference type="Proteomes" id="UP000288716">
    <property type="component" value="Unassembled WGS sequence"/>
</dbReference>
<evidence type="ECO:0000256" key="5">
    <source>
        <dbReference type="ARBA" id="ARBA00022692"/>
    </source>
</evidence>
<dbReference type="OrthoDB" id="6150516at2759"/>
<organism evidence="10 11">
    <name type="scientific">Leptotrombidium deliense</name>
    <dbReference type="NCBI Taxonomy" id="299467"/>
    <lineage>
        <taxon>Eukaryota</taxon>
        <taxon>Metazoa</taxon>
        <taxon>Ecdysozoa</taxon>
        <taxon>Arthropoda</taxon>
        <taxon>Chelicerata</taxon>
        <taxon>Arachnida</taxon>
        <taxon>Acari</taxon>
        <taxon>Acariformes</taxon>
        <taxon>Trombidiformes</taxon>
        <taxon>Prostigmata</taxon>
        <taxon>Anystina</taxon>
        <taxon>Parasitengona</taxon>
        <taxon>Trombiculoidea</taxon>
        <taxon>Trombiculidae</taxon>
        <taxon>Leptotrombidium</taxon>
    </lineage>
</organism>
<evidence type="ECO:0000256" key="4">
    <source>
        <dbReference type="ARBA" id="ARBA00022475"/>
    </source>
</evidence>
<name>A0A443S8Y1_9ACAR</name>
<dbReference type="GO" id="GO:0005886">
    <property type="term" value="C:plasma membrane"/>
    <property type="evidence" value="ECO:0007669"/>
    <property type="project" value="UniProtKB-SubCell"/>
</dbReference>
<keyword evidence="6 8" id="KW-1133">Transmembrane helix</keyword>
<evidence type="ECO:0000256" key="8">
    <source>
        <dbReference type="SAM" id="Phobius"/>
    </source>
</evidence>
<evidence type="ECO:0000259" key="9">
    <source>
        <dbReference type="PROSITE" id="PS51012"/>
    </source>
</evidence>
<dbReference type="InterPro" id="IPR013525">
    <property type="entry name" value="ABC2_TM"/>
</dbReference>
<evidence type="ECO:0000313" key="10">
    <source>
        <dbReference type="EMBL" id="RWS24018.1"/>
    </source>
</evidence>
<comment type="caution">
    <text evidence="10">The sequence shown here is derived from an EMBL/GenBank/DDBJ whole genome shotgun (WGS) entry which is preliminary data.</text>
</comment>
<feature type="transmembrane region" description="Helical" evidence="8">
    <location>
        <begin position="326"/>
        <end position="350"/>
    </location>
</feature>
<evidence type="ECO:0000313" key="11">
    <source>
        <dbReference type="Proteomes" id="UP000288716"/>
    </source>
</evidence>
<dbReference type="InterPro" id="IPR051449">
    <property type="entry name" value="ABC-2_transporter_component"/>
</dbReference>
<keyword evidence="4" id="KW-1003">Cell membrane</keyword>
<evidence type="ECO:0000256" key="2">
    <source>
        <dbReference type="ARBA" id="ARBA00007783"/>
    </source>
</evidence>
<dbReference type="InterPro" id="IPR047817">
    <property type="entry name" value="ABC2_TM_bact-type"/>
</dbReference>
<dbReference type="EMBL" id="NCKV01005522">
    <property type="protein sequence ID" value="RWS24018.1"/>
    <property type="molecule type" value="Genomic_DNA"/>
</dbReference>
<accession>A0A443S8Y1</accession>
<keyword evidence="7 8" id="KW-0472">Membrane</keyword>
<sequence>RVGKEEKKVPIIRHNSKSSIAKTFVNWITVFITLYWKNLLQDIRNPLTICLQYFSPISQILLFALCIGGHPFGINIGIVNKDSSRLAVGNEFLKSIDGVIVNQIHFNNLKEAIEAAKRRKVWAVIEIPRDYSYALVDRIISSNVSNKLVKRSTILVHADLSDKIVALTTLRTLHNDYILFTRRLLSDYDEDPDVANPIIKIVKPIYGSNTKNYRAFRDFMLPGMILNLTFAMAIAMSSLTLIAERSGQTFERNYVAGVNATQMLMSHIAARITLSALYVVIVVWTPLLLFDIRVKGNVWIATLLVLIQNITGMTCGMLISATCKEIMMAMVTTSGCFMFFLFMSGTLWPVESIPYSFRWMCYISPTTLPTEAFRHILYRNWSITSFGVSIGFGVSFIWTIIFFCCAAKLFRYNK</sequence>
<comment type="subcellular location">
    <subcellularLocation>
        <location evidence="1">Cell membrane</location>
        <topology evidence="1">Multi-pass membrane protein</topology>
    </subcellularLocation>
</comment>
<dbReference type="PANTHER" id="PTHR30294:SF38">
    <property type="entry name" value="TRANSPORT PERMEASE PROTEIN"/>
    <property type="match status" value="1"/>
</dbReference>
<feature type="transmembrane region" description="Helical" evidence="8">
    <location>
        <begin position="386"/>
        <end position="410"/>
    </location>
</feature>
<dbReference type="VEuPathDB" id="VectorBase:LDEU008023"/>
<evidence type="ECO:0000256" key="7">
    <source>
        <dbReference type="ARBA" id="ARBA00023136"/>
    </source>
</evidence>
<keyword evidence="5 8" id="KW-0812">Transmembrane</keyword>
<proteinExistence type="inferred from homology"/>
<keyword evidence="11" id="KW-1185">Reference proteome</keyword>
<feature type="transmembrane region" description="Helical" evidence="8">
    <location>
        <begin position="20"/>
        <end position="36"/>
    </location>
</feature>
<feature type="transmembrane region" description="Helical" evidence="8">
    <location>
        <begin position="219"/>
        <end position="243"/>
    </location>
</feature>
<evidence type="ECO:0000256" key="6">
    <source>
        <dbReference type="ARBA" id="ARBA00022989"/>
    </source>
</evidence>
<feature type="transmembrane region" description="Helical" evidence="8">
    <location>
        <begin position="272"/>
        <end position="292"/>
    </location>
</feature>
<dbReference type="GO" id="GO:0140359">
    <property type="term" value="F:ABC-type transporter activity"/>
    <property type="evidence" value="ECO:0007669"/>
    <property type="project" value="InterPro"/>
</dbReference>
<dbReference type="Gene3D" id="3.40.1710.10">
    <property type="entry name" value="abc type-2 transporter like domain"/>
    <property type="match status" value="1"/>
</dbReference>
<evidence type="ECO:0000256" key="3">
    <source>
        <dbReference type="ARBA" id="ARBA00022448"/>
    </source>
</evidence>
<gene>
    <name evidence="10" type="ORF">B4U80_03808</name>
</gene>
<feature type="transmembrane region" description="Helical" evidence="8">
    <location>
        <begin position="298"/>
        <end position="319"/>
    </location>
</feature>
<dbReference type="Pfam" id="PF12698">
    <property type="entry name" value="ABC2_membrane_3"/>
    <property type="match status" value="1"/>
</dbReference>
<dbReference type="STRING" id="299467.A0A443S8Y1"/>
<dbReference type="PANTHER" id="PTHR30294">
    <property type="entry name" value="MEMBRANE COMPONENT OF ABC TRANSPORTER YHHJ-RELATED"/>
    <property type="match status" value="1"/>
</dbReference>
<feature type="non-terminal residue" evidence="10">
    <location>
        <position position="1"/>
    </location>
</feature>
<comment type="similarity">
    <text evidence="2">Belongs to the ABC-2 integral membrane protein family.</text>
</comment>
<keyword evidence="3" id="KW-0813">Transport</keyword>
<dbReference type="PROSITE" id="PS51012">
    <property type="entry name" value="ABC_TM2"/>
    <property type="match status" value="1"/>
</dbReference>
<dbReference type="AlphaFoldDB" id="A0A443S8Y1"/>